<dbReference type="InterPro" id="IPR012310">
    <property type="entry name" value="DNA_ligase_ATP-dep_cent"/>
</dbReference>
<dbReference type="Proteomes" id="UP000021369">
    <property type="component" value="Unassembled WGS sequence"/>
</dbReference>
<dbReference type="GO" id="GO:0005524">
    <property type="term" value="F:ATP binding"/>
    <property type="evidence" value="ECO:0007669"/>
    <property type="project" value="InterPro"/>
</dbReference>
<dbReference type="EMBL" id="JEOB01000004">
    <property type="protein sequence ID" value="EXM38513.1"/>
    <property type="molecule type" value="Genomic_DNA"/>
</dbReference>
<dbReference type="GO" id="GO:0006281">
    <property type="term" value="P:DNA repair"/>
    <property type="evidence" value="ECO:0007669"/>
    <property type="project" value="InterPro"/>
</dbReference>
<feature type="domain" description="ATP-dependent DNA ligase family profile" evidence="3">
    <location>
        <begin position="138"/>
        <end position="252"/>
    </location>
</feature>
<dbReference type="GO" id="GO:0003910">
    <property type="term" value="F:DNA ligase (ATP) activity"/>
    <property type="evidence" value="ECO:0007669"/>
    <property type="project" value="InterPro"/>
</dbReference>
<comment type="similarity">
    <text evidence="1">Belongs to the ATP-dependent DNA ligase family.</text>
</comment>
<dbReference type="InterPro" id="IPR050191">
    <property type="entry name" value="ATP-dep_DNA_ligase"/>
</dbReference>
<sequence length="378" mass="44032">MKIVIDGYDFWNMPAMKYWSFSASTPIEKRKSEAKRLVMSGDYYGSRKMDGIWSMLIKDSYGNFHLRSRTKGVDGSYVDKADWIPHICNELTMIPNGTVLIGEIYFPNNEGSRNVTSVLNCLKEKCLERQKCNEYLYFYIFDVLAYNGNNIMEKSFKERINNYLYYELLDVLQDNHIEVAEYKRGEELWNLYGEVIASGGEGIVITRMDASYQPDKRTAKLTLKIKKEIADTIDAFVDGNYKEPIKLYSGKELKSWKYWINQETEQKLPEGIYYNDYISKLPIIPVTKLYYYGWASAVSFSVMQNGQPVHLAWISGIADQLKQEIIANPQKWIGRVAELTAMQIEHINGEYSLRHGKIRCWRDDKHPKDCDFSQIKID</sequence>
<dbReference type="PATRIC" id="fig|1341156.4.peg.2530"/>
<gene>
    <name evidence="4" type="ORF">RASY3_14350</name>
</gene>
<comment type="caution">
    <text evidence="4">The sequence shown here is derived from an EMBL/GenBank/DDBJ whole genome shotgun (WGS) entry which is preliminary data.</text>
</comment>
<keyword evidence="2" id="KW-0436">Ligase</keyword>
<dbReference type="PROSITE" id="PS50160">
    <property type="entry name" value="DNA_LIGASE_A3"/>
    <property type="match status" value="1"/>
</dbReference>
<evidence type="ECO:0000259" key="3">
    <source>
        <dbReference type="PROSITE" id="PS50160"/>
    </source>
</evidence>
<accession>A0A011VVD9</accession>
<evidence type="ECO:0000256" key="1">
    <source>
        <dbReference type="ARBA" id="ARBA00007572"/>
    </source>
</evidence>
<organism evidence="4 5">
    <name type="scientific">Ruminococcus albus SY3</name>
    <dbReference type="NCBI Taxonomy" id="1341156"/>
    <lineage>
        <taxon>Bacteria</taxon>
        <taxon>Bacillati</taxon>
        <taxon>Bacillota</taxon>
        <taxon>Clostridia</taxon>
        <taxon>Eubacteriales</taxon>
        <taxon>Oscillospiraceae</taxon>
        <taxon>Ruminococcus</taxon>
    </lineage>
</organism>
<dbReference type="PANTHER" id="PTHR45674">
    <property type="entry name" value="DNA LIGASE 1/3 FAMILY MEMBER"/>
    <property type="match status" value="1"/>
</dbReference>
<reference evidence="4 5" key="1">
    <citation type="submission" date="2013-06" db="EMBL/GenBank/DDBJ databases">
        <title>Rumen cellulosomics: divergent fiber-degrading strategies revealed by comparative genome-wide analysis of six Ruminococcal strains.</title>
        <authorList>
            <person name="Dassa B."/>
            <person name="Borovok I."/>
            <person name="Lamed R."/>
            <person name="Flint H."/>
            <person name="Yeoman C.J."/>
            <person name="White B."/>
            <person name="Bayer E.A."/>
        </authorList>
    </citation>
    <scope>NUCLEOTIDE SEQUENCE [LARGE SCALE GENOMIC DNA]</scope>
    <source>
        <strain evidence="4 5">SY3</strain>
    </source>
</reference>
<proteinExistence type="inferred from homology"/>
<dbReference type="Pfam" id="PF01068">
    <property type="entry name" value="DNA_ligase_A_M"/>
    <property type="match status" value="1"/>
</dbReference>
<dbReference type="GO" id="GO:0006310">
    <property type="term" value="P:DNA recombination"/>
    <property type="evidence" value="ECO:0007669"/>
    <property type="project" value="InterPro"/>
</dbReference>
<dbReference type="OrthoDB" id="5503604at2"/>
<protein>
    <recommendedName>
        <fullName evidence="3">ATP-dependent DNA ligase family profile domain-containing protein</fullName>
    </recommendedName>
</protein>
<dbReference type="PANTHER" id="PTHR45674:SF4">
    <property type="entry name" value="DNA LIGASE 1"/>
    <property type="match status" value="1"/>
</dbReference>
<dbReference type="Gene3D" id="3.30.470.30">
    <property type="entry name" value="DNA ligase/mRNA capping enzyme"/>
    <property type="match status" value="1"/>
</dbReference>
<dbReference type="AlphaFoldDB" id="A0A011VVD9"/>
<evidence type="ECO:0000313" key="4">
    <source>
        <dbReference type="EMBL" id="EXM38513.1"/>
    </source>
</evidence>
<keyword evidence="5" id="KW-1185">Reference proteome</keyword>
<evidence type="ECO:0000313" key="5">
    <source>
        <dbReference type="Proteomes" id="UP000021369"/>
    </source>
</evidence>
<evidence type="ECO:0000256" key="2">
    <source>
        <dbReference type="ARBA" id="ARBA00022598"/>
    </source>
</evidence>
<name>A0A011VVD9_RUMAL</name>
<dbReference type="RefSeq" id="WP_037289299.1">
    <property type="nucleotide sequence ID" value="NZ_JEOB01000004.1"/>
</dbReference>
<dbReference type="SUPFAM" id="SSF56091">
    <property type="entry name" value="DNA ligase/mRNA capping enzyme, catalytic domain"/>
    <property type="match status" value="1"/>
</dbReference>